<evidence type="ECO:0000313" key="2">
    <source>
        <dbReference type="EMBL" id="USQ95871.1"/>
    </source>
</evidence>
<name>A0ABY4ZVA7_9CAUL</name>
<feature type="region of interest" description="Disordered" evidence="1">
    <location>
        <begin position="1"/>
        <end position="77"/>
    </location>
</feature>
<dbReference type="EMBL" id="CP096040">
    <property type="protein sequence ID" value="USQ95871.1"/>
    <property type="molecule type" value="Genomic_DNA"/>
</dbReference>
<feature type="compositionally biased region" description="Basic and acidic residues" evidence="1">
    <location>
        <begin position="1"/>
        <end position="12"/>
    </location>
</feature>
<reference evidence="2 3" key="1">
    <citation type="submission" date="2022-04" db="EMBL/GenBank/DDBJ databases">
        <title>Genome sequence of soybean root-associated Caulobacter segnis RL271.</title>
        <authorList>
            <person name="Longley R."/>
            <person name="Bonito G."/>
            <person name="Trigodet F."/>
            <person name="Crosson S."/>
            <person name="Fiebig A."/>
        </authorList>
    </citation>
    <scope>NUCLEOTIDE SEQUENCE [LARGE SCALE GENOMIC DNA]</scope>
    <source>
        <strain evidence="2 3">RL271</strain>
    </source>
</reference>
<sequence>MTKTRQSDHLSDKLSTNLSTNFQAETNRNVEDEDFPQVRAGPIMRQTLPNQAFRPQEGQALLGPDRGALWENGVMGS</sequence>
<evidence type="ECO:0000313" key="3">
    <source>
        <dbReference type="Proteomes" id="UP001057520"/>
    </source>
</evidence>
<organism evidence="2 3">
    <name type="scientific">Caulobacter segnis</name>
    <dbReference type="NCBI Taxonomy" id="88688"/>
    <lineage>
        <taxon>Bacteria</taxon>
        <taxon>Pseudomonadati</taxon>
        <taxon>Pseudomonadota</taxon>
        <taxon>Alphaproteobacteria</taxon>
        <taxon>Caulobacterales</taxon>
        <taxon>Caulobacteraceae</taxon>
        <taxon>Caulobacter</taxon>
    </lineage>
</organism>
<accession>A0ABY4ZVA7</accession>
<proteinExistence type="predicted"/>
<protein>
    <submittedName>
        <fullName evidence="2">Uncharacterized protein</fullName>
    </submittedName>
</protein>
<feature type="compositionally biased region" description="Polar residues" evidence="1">
    <location>
        <begin position="13"/>
        <end position="27"/>
    </location>
</feature>
<gene>
    <name evidence="2" type="ORF">MZV50_25595</name>
</gene>
<keyword evidence="3" id="KW-1185">Reference proteome</keyword>
<dbReference type="Proteomes" id="UP001057520">
    <property type="component" value="Chromosome"/>
</dbReference>
<evidence type="ECO:0000256" key="1">
    <source>
        <dbReference type="SAM" id="MobiDB-lite"/>
    </source>
</evidence>